<reference evidence="8" key="1">
    <citation type="submission" date="2016-02" db="EMBL/GenBank/DDBJ databases">
        <authorList>
            <person name="Holder M.E."/>
            <person name="Ajami N.J."/>
            <person name="Petrosino J.F."/>
        </authorList>
    </citation>
    <scope>NUCLEOTIDE SEQUENCE [LARGE SCALE GENOMIC DNA]</scope>
    <source>
        <strain evidence="8">CCUG 45958</strain>
    </source>
</reference>
<accession>A0A0X8JJ77</accession>
<comment type="cofactor">
    <cofactor evidence="1">
        <name>pantetheine 4'-phosphate</name>
        <dbReference type="ChEBI" id="CHEBI:47942"/>
    </cofactor>
</comment>
<sequence>MNAGYPAELLEFVFELRSQGIVLYAEEGEIVCRGPREALTSSRLDTLRLRKRELLQLLEEEERALRQEIPELSPDVQNRFMPFPLTDNQQAYWIGRGDTLQYGQVGIHAYFELEVPGLDVERLEKCLNTLVQRHDMLHAVVVGDGMQRILREYSPIRIMRTDASDLSAQEADKTLDSIRRDLSCRCYSLETWPQCAFHAVRLPDGTDILFASQDTWCLDGQSYRVLMEELAALYHGLTLPPPPGLSFRDYVLAMRSFRNSSAYQASLSYWKTKVATLPAAPMLPLEKKRGYRPEARGSGKKSSNDPVKSYRLEARLSEAGLKTLRNSLRGKGVTLAAFLLACYAETLGHWSEEPAFTINVPWGNRLPVHADVNACVGEFASMTLVKYDCMASGSLLERTRLVMAQLLEDLQYCHVSGVAILREWRQANALGPEACMPFVFTSETDSGEGASSSWMEPLERIGRIRKGLSQTPQVWIDAQYAVVRGELRLSWDILDGVFPRGLAENMFAAFEALVRACADRDDIWHEAFPLSVLALPVPYSLTWGGDCAIADMDVAAVIDEFSSTRAEHVCIEDVRGALMWRDVSALVCGASARMCEAGLKPGEGVAILLEKGRWQSIMPFAVRSAGGVCIPLDVESPVERLEEIVRRCGAAMVVTDASLREKAAAFGLPMLDVASGELVRTALPTGRRVWDKSVFCVIHTSGSTGVPKGVELPFAGILNVRAHMGRLGLGADDVVLSLSPLQHDMSIPEYMGNMLCGMCAVYPDPRLRKDPRHWFELIEKHGVTFWHTVPAMLTMLVDYCRGLSEEKVKSVLASLRVVCLGGDWTPLETARTLFRLAPGAKIVTVGGPTEITIWNVTHTVTRVEDCWNSLPYGTPIANCGCRVVDAAGNIRPRGVVGEMCCTGPFMSPGYSNDDRLTQQLFPTCGKNGERLFKTGDMVRMHADGVLEFVGRKDNRVKIGGYRIELSEVEHHLQTFPAVEEAVVLARPGPAGSPVMVAWVRAREGKDICLKELRAHLLRFLPSYMIPPFIGLCSSFPVTSNGKVDRKAILEWQLPRTGEDVRLDTPLRSTLAKIWEELLGRRPESETSNFFECGGDSISAIRLLNKLMSAGFPHLGILSVFQHPSFAALAGYIAGLGAGEERNKLPSLSEAAQLQSASGLYPASRAQQRIHVDEMIQPVNGLYNLPFMFSLRGRIDTDRIIAAFGTAINANPALRTVFDERPDAAGGMLLVQRVLPRIEALFEVLDLRNLSPESAAGRWTDAARKRGAEALTMLEGPLVRGTLALMPVEEGEAQAAELLLVVHHAVFDGWSMKIFLAQWRLAMEGTEVPMAKYSYGDFACWERLPEVMDAMQKHTDAYAAALRSLDAQPASFHASLAGARPQARGGGGSHSFFRHTLPHALAEQVRRAAAQEKVTPFIFLLAGFALLASRYSGSERILLGTYSAQRFLPDLESIVGMLVNPQPLAFDFAGAQTFEDILEAAHKGLMLAKQHELAPFELLVRSDDSSMESAGKTFFSITFSQDNTDKNLVRAGDVTLSIAAGGEHKSGMDMEVALHEADGGLSFVVVFDEAVMERKHVENLFARLEYVVAQCARQPDMALSEMRYCLDRDEALLESVNCQAAVPLRHASLWDWFVETARRHPYQVAIMEYAGRDRREYSYLELFSRAVGMAETMKNLVPALSAETPLEHPRLIALYMPRGAELAAAMLAAWRLGAAVMPISVTLPAERALSILEHASPVALVANCPQDLAGLWGRCLERAFTGPVVLGSDIVQGNAGAAVLAAERPAGMLERTAWVIFTSGSTGRPKGVALSHAGLVGRLEWGEKLMPPTVQDKGCSKTDMAFGDCFCEIFGPLFYGFPVFFMEEKSIAHVDTLYEILKTEKITRLVAVPSLLREFAAMAERGKGTPDALRHIVSSGEPLPSVLAHRLQRAFPAAKIYNFYGSTEITCDAAWHLCSSSLTGTSAVPAGKPIAGGRILLMDKTRAVLPPGMRGEICVCGRMVCQGYLQENGSIIKTDAFFRHKEEPAFGTGDMGVWTEDGNLICLGRTDRQIKIRGQKIAPQEVEGLLLALPGVQQASVLCMDDNGHDSLVACLAADRGNMSRVEKMPVLELLSAVLRSQLEGRLPAAFIPRYVLWMEDMPRIHTGKIDHAALRSMCKEEMTRLAERSREQPSEFDSEVAKALSGWWSDVLHVQPESDSNFFSDGGNSLLAVRLVHFMEKEFGVSMQVRQIYSLICFSGMVTYIEEQQRGSVGEWEEI</sequence>
<dbReference type="STRING" id="44742.AXF13_05300"/>
<keyword evidence="8" id="KW-1185">Reference proteome</keyword>
<dbReference type="PANTHER" id="PTHR45527:SF10">
    <property type="entry name" value="PYOCHELIN SYNTHASE PCHF"/>
    <property type="match status" value="1"/>
</dbReference>
<comment type="pathway">
    <text evidence="2">Siderophore biosynthesis.</text>
</comment>
<keyword evidence="5" id="KW-0436">Ligase</keyword>
<dbReference type="EMBL" id="CP014229">
    <property type="protein sequence ID" value="AMD89577.1"/>
    <property type="molecule type" value="Genomic_DNA"/>
</dbReference>
<dbReference type="Pfam" id="PF00501">
    <property type="entry name" value="AMP-binding"/>
    <property type="match status" value="2"/>
</dbReference>
<dbReference type="CDD" id="cd05930">
    <property type="entry name" value="A_NRPS"/>
    <property type="match status" value="1"/>
</dbReference>
<dbReference type="InterPro" id="IPR036736">
    <property type="entry name" value="ACP-like_sf"/>
</dbReference>
<dbReference type="InterPro" id="IPR000873">
    <property type="entry name" value="AMP-dep_synth/lig_dom"/>
</dbReference>
<evidence type="ECO:0000256" key="5">
    <source>
        <dbReference type="ARBA" id="ARBA00022598"/>
    </source>
</evidence>
<dbReference type="GO" id="GO:0031177">
    <property type="term" value="F:phosphopantetheine binding"/>
    <property type="evidence" value="ECO:0007669"/>
    <property type="project" value="InterPro"/>
</dbReference>
<dbReference type="Gene3D" id="3.30.559.30">
    <property type="entry name" value="Nonribosomal peptide synthetase, condensation domain"/>
    <property type="match status" value="2"/>
</dbReference>
<organism evidence="7 8">
    <name type="scientific">Desulfovibrio fairfieldensis</name>
    <dbReference type="NCBI Taxonomy" id="44742"/>
    <lineage>
        <taxon>Bacteria</taxon>
        <taxon>Pseudomonadati</taxon>
        <taxon>Thermodesulfobacteriota</taxon>
        <taxon>Desulfovibrionia</taxon>
        <taxon>Desulfovibrionales</taxon>
        <taxon>Desulfovibrionaceae</taxon>
        <taxon>Desulfovibrio</taxon>
    </lineage>
</organism>
<feature type="domain" description="Carrier" evidence="6">
    <location>
        <begin position="1061"/>
        <end position="1136"/>
    </location>
</feature>
<dbReference type="InterPro" id="IPR009081">
    <property type="entry name" value="PP-bd_ACP"/>
</dbReference>
<dbReference type="RefSeq" id="WP_062251936.1">
    <property type="nucleotide sequence ID" value="NZ_CP014229.1"/>
</dbReference>
<dbReference type="InterPro" id="IPR044894">
    <property type="entry name" value="TubC_N_sf"/>
</dbReference>
<dbReference type="SUPFAM" id="SSF56801">
    <property type="entry name" value="Acetyl-CoA synthetase-like"/>
    <property type="match status" value="2"/>
</dbReference>
<dbReference type="GO" id="GO:0043041">
    <property type="term" value="P:amino acid activation for nonribosomal peptide biosynthetic process"/>
    <property type="evidence" value="ECO:0007669"/>
    <property type="project" value="TreeGrafter"/>
</dbReference>
<protein>
    <submittedName>
        <fullName evidence="7">Non-ribosomal peptide synthetase</fullName>
    </submittedName>
</protein>
<dbReference type="InterPro" id="IPR025110">
    <property type="entry name" value="AMP-bd_C"/>
</dbReference>
<dbReference type="InterPro" id="IPR023213">
    <property type="entry name" value="CAT-like_dom_sf"/>
</dbReference>
<dbReference type="InterPro" id="IPR001242">
    <property type="entry name" value="Condensation_dom"/>
</dbReference>
<dbReference type="InterPro" id="IPR010071">
    <property type="entry name" value="AA_adenyl_dom"/>
</dbReference>
<name>A0A0X8JJ77_9BACT</name>
<dbReference type="Pfam" id="PF18563">
    <property type="entry name" value="TubC_N"/>
    <property type="match status" value="1"/>
</dbReference>
<dbReference type="Pfam" id="PF13193">
    <property type="entry name" value="AMP-binding_C"/>
    <property type="match status" value="1"/>
</dbReference>
<evidence type="ECO:0000256" key="4">
    <source>
        <dbReference type="ARBA" id="ARBA00022553"/>
    </source>
</evidence>
<dbReference type="Gene3D" id="3.30.559.10">
    <property type="entry name" value="Chloramphenicol acetyltransferase-like domain"/>
    <property type="match status" value="2"/>
</dbReference>
<dbReference type="PROSITE" id="PS50075">
    <property type="entry name" value="CARRIER"/>
    <property type="match status" value="2"/>
</dbReference>
<dbReference type="Pfam" id="PF00550">
    <property type="entry name" value="PP-binding"/>
    <property type="match status" value="2"/>
</dbReference>
<dbReference type="NCBIfam" id="TIGR01733">
    <property type="entry name" value="AA-adenyl-dom"/>
    <property type="match status" value="1"/>
</dbReference>
<dbReference type="Pfam" id="PF00668">
    <property type="entry name" value="Condensation"/>
    <property type="match status" value="2"/>
</dbReference>
<keyword evidence="3" id="KW-0596">Phosphopantetheine</keyword>
<dbReference type="KEGG" id="dfi:AXF13_05300"/>
<dbReference type="Gene3D" id="3.30.300.30">
    <property type="match status" value="2"/>
</dbReference>
<dbReference type="GO" id="GO:0044550">
    <property type="term" value="P:secondary metabolite biosynthetic process"/>
    <property type="evidence" value="ECO:0007669"/>
    <property type="project" value="TreeGrafter"/>
</dbReference>
<dbReference type="Gene3D" id="3.40.50.12780">
    <property type="entry name" value="N-terminal domain of ligase-like"/>
    <property type="match status" value="2"/>
</dbReference>
<dbReference type="SUPFAM" id="SSF52777">
    <property type="entry name" value="CoA-dependent acyltransferases"/>
    <property type="match status" value="4"/>
</dbReference>
<dbReference type="FunFam" id="3.30.559.10:FF:000023">
    <property type="entry name" value="Non-ribosomal peptide synthetase"/>
    <property type="match status" value="1"/>
</dbReference>
<dbReference type="InterPro" id="IPR042099">
    <property type="entry name" value="ANL_N_sf"/>
</dbReference>
<dbReference type="InterPro" id="IPR041464">
    <property type="entry name" value="TubC_N"/>
</dbReference>
<dbReference type="GO" id="GO:0016874">
    <property type="term" value="F:ligase activity"/>
    <property type="evidence" value="ECO:0007669"/>
    <property type="project" value="UniProtKB-KW"/>
</dbReference>
<evidence type="ECO:0000313" key="8">
    <source>
        <dbReference type="Proteomes" id="UP000069241"/>
    </source>
</evidence>
<evidence type="ECO:0000259" key="6">
    <source>
        <dbReference type="PROSITE" id="PS50075"/>
    </source>
</evidence>
<dbReference type="Gene3D" id="1.10.1200.10">
    <property type="entry name" value="ACP-like"/>
    <property type="match status" value="2"/>
</dbReference>
<dbReference type="Gene3D" id="1.10.10.1830">
    <property type="entry name" value="Non-ribosomal peptide synthase, adenylation domain"/>
    <property type="match status" value="1"/>
</dbReference>
<dbReference type="SMART" id="SM00823">
    <property type="entry name" value="PKS_PP"/>
    <property type="match status" value="2"/>
</dbReference>
<dbReference type="InterPro" id="IPR020845">
    <property type="entry name" value="AMP-binding_CS"/>
</dbReference>
<gene>
    <name evidence="7" type="ORF">AXF13_05300</name>
</gene>
<feature type="domain" description="Carrier" evidence="6">
    <location>
        <begin position="2171"/>
        <end position="2245"/>
    </location>
</feature>
<dbReference type="PROSITE" id="PS00455">
    <property type="entry name" value="AMP_BINDING"/>
    <property type="match status" value="2"/>
</dbReference>
<dbReference type="InterPro" id="IPR057737">
    <property type="entry name" value="Condensation_MtbB-like"/>
</dbReference>
<keyword evidence="4" id="KW-0597">Phosphoprotein</keyword>
<dbReference type="GO" id="GO:0005737">
    <property type="term" value="C:cytoplasm"/>
    <property type="evidence" value="ECO:0007669"/>
    <property type="project" value="TreeGrafter"/>
</dbReference>
<evidence type="ECO:0000313" key="7">
    <source>
        <dbReference type="EMBL" id="AMD89577.1"/>
    </source>
</evidence>
<dbReference type="InterPro" id="IPR006162">
    <property type="entry name" value="Ppantetheine_attach_site"/>
</dbReference>
<dbReference type="PANTHER" id="PTHR45527">
    <property type="entry name" value="NONRIBOSOMAL PEPTIDE SYNTHETASE"/>
    <property type="match status" value="1"/>
</dbReference>
<proteinExistence type="predicted"/>
<dbReference type="SUPFAM" id="SSF47336">
    <property type="entry name" value="ACP-like"/>
    <property type="match status" value="2"/>
</dbReference>
<dbReference type="Proteomes" id="UP000069241">
    <property type="component" value="Chromosome"/>
</dbReference>
<dbReference type="CDD" id="cd19535">
    <property type="entry name" value="Cyc_NRPS"/>
    <property type="match status" value="1"/>
</dbReference>
<evidence type="ECO:0000256" key="1">
    <source>
        <dbReference type="ARBA" id="ARBA00001957"/>
    </source>
</evidence>
<evidence type="ECO:0000256" key="3">
    <source>
        <dbReference type="ARBA" id="ARBA00022450"/>
    </source>
</evidence>
<dbReference type="InterPro" id="IPR045851">
    <property type="entry name" value="AMP-bd_C_sf"/>
</dbReference>
<dbReference type="InterPro" id="IPR020806">
    <property type="entry name" value="PKS_PP-bd"/>
</dbReference>
<dbReference type="PROSITE" id="PS00012">
    <property type="entry name" value="PHOSPHOPANTETHEINE"/>
    <property type="match status" value="1"/>
</dbReference>
<evidence type="ECO:0000256" key="2">
    <source>
        <dbReference type="ARBA" id="ARBA00004924"/>
    </source>
</evidence>